<dbReference type="InterPro" id="IPR005000">
    <property type="entry name" value="Aldolase/citrate-lyase_domain"/>
</dbReference>
<dbReference type="OrthoDB" id="3353438at2"/>
<evidence type="ECO:0000313" key="5">
    <source>
        <dbReference type="EMBL" id="TQL81739.1"/>
    </source>
</evidence>
<dbReference type="Proteomes" id="UP000317209">
    <property type="component" value="Unassembled WGS sequence"/>
</dbReference>
<proteinExistence type="inferred from homology"/>
<protein>
    <submittedName>
        <fullName evidence="5">4-hydroxy-2-oxoheptanedioate aldolase</fullName>
    </submittedName>
</protein>
<dbReference type="GO" id="GO:0005737">
    <property type="term" value="C:cytoplasm"/>
    <property type="evidence" value="ECO:0007669"/>
    <property type="project" value="TreeGrafter"/>
</dbReference>
<feature type="domain" description="HpcH/HpaI aldolase/citrate lyase" evidence="4">
    <location>
        <begin position="8"/>
        <end position="195"/>
    </location>
</feature>
<dbReference type="SUPFAM" id="SSF51621">
    <property type="entry name" value="Phosphoenolpyruvate/pyruvate domain"/>
    <property type="match status" value="1"/>
</dbReference>
<dbReference type="Pfam" id="PF03328">
    <property type="entry name" value="HpcH_HpaI"/>
    <property type="match status" value="1"/>
</dbReference>
<evidence type="ECO:0000259" key="4">
    <source>
        <dbReference type="Pfam" id="PF03328"/>
    </source>
</evidence>
<dbReference type="PANTHER" id="PTHR30502:SF0">
    <property type="entry name" value="PHOSPHOENOLPYRUVATE CARBOXYLASE FAMILY PROTEIN"/>
    <property type="match status" value="1"/>
</dbReference>
<dbReference type="InterPro" id="IPR050251">
    <property type="entry name" value="HpcH-HpaI_aldolase"/>
</dbReference>
<evidence type="ECO:0000313" key="6">
    <source>
        <dbReference type="Proteomes" id="UP000317209"/>
    </source>
</evidence>
<comment type="caution">
    <text evidence="5">The sequence shown here is derived from an EMBL/GenBank/DDBJ whole genome shotgun (WGS) entry which is preliminary data.</text>
</comment>
<dbReference type="InterPro" id="IPR040442">
    <property type="entry name" value="Pyrv_kinase-like_dom_sf"/>
</dbReference>
<sequence length="253" mass="27284">MTHTLKQGAWLSDGSSAIGEIVAGLGYDFVVLDIEHGSFDLSILERFIPLLKGLGLEVLSKVLVPERGAIQQALDFGSDGVIIPHIESLEHAKRITDFAKFPPLGSRSLAGGRTMSYRGYSDEWIAAQDRDIKVFPMVEDPGALRDVEAIAALPTVDGIFIGPGDLAAMSGRGAYRQTEADFDDFRKVIAAARANDKPWVLPAWTTIEKEFAIAENADYVLLTMQHAAISEGYGNARALMDDLIAKAPVPAAS</sequence>
<dbReference type="AlphaFoldDB" id="A0A543BA70"/>
<name>A0A543BA70_9MICO</name>
<evidence type="ECO:0000256" key="1">
    <source>
        <dbReference type="ARBA" id="ARBA00005568"/>
    </source>
</evidence>
<evidence type="ECO:0000256" key="3">
    <source>
        <dbReference type="ARBA" id="ARBA00023239"/>
    </source>
</evidence>
<keyword evidence="6" id="KW-1185">Reference proteome</keyword>
<dbReference type="InterPro" id="IPR015813">
    <property type="entry name" value="Pyrv/PenolPyrv_kinase-like_dom"/>
</dbReference>
<comment type="similarity">
    <text evidence="1">Belongs to the HpcH/HpaI aldolase family.</text>
</comment>
<dbReference type="RefSeq" id="WP_141873501.1">
    <property type="nucleotide sequence ID" value="NZ_VFOX01000002.1"/>
</dbReference>
<evidence type="ECO:0000256" key="2">
    <source>
        <dbReference type="ARBA" id="ARBA00022723"/>
    </source>
</evidence>
<dbReference type="Gene3D" id="3.20.20.60">
    <property type="entry name" value="Phosphoenolpyruvate-binding domains"/>
    <property type="match status" value="1"/>
</dbReference>
<keyword evidence="3" id="KW-0456">Lyase</keyword>
<dbReference type="GO" id="GO:0016832">
    <property type="term" value="F:aldehyde-lyase activity"/>
    <property type="evidence" value="ECO:0007669"/>
    <property type="project" value="TreeGrafter"/>
</dbReference>
<keyword evidence="2" id="KW-0479">Metal-binding</keyword>
<reference evidence="5 6" key="1">
    <citation type="submission" date="2019-06" db="EMBL/GenBank/DDBJ databases">
        <title>Sequencing the genomes of 1000 actinobacteria strains.</title>
        <authorList>
            <person name="Klenk H.-P."/>
        </authorList>
    </citation>
    <scope>NUCLEOTIDE SEQUENCE [LARGE SCALE GENOMIC DNA]</scope>
    <source>
        <strain evidence="5 6">DSM 20169</strain>
    </source>
</reference>
<organism evidence="5 6">
    <name type="scientific">Microbacterium saperdae</name>
    <dbReference type="NCBI Taxonomy" id="69368"/>
    <lineage>
        <taxon>Bacteria</taxon>
        <taxon>Bacillati</taxon>
        <taxon>Actinomycetota</taxon>
        <taxon>Actinomycetes</taxon>
        <taxon>Micrococcales</taxon>
        <taxon>Microbacteriaceae</taxon>
        <taxon>Microbacterium</taxon>
    </lineage>
</organism>
<gene>
    <name evidence="5" type="ORF">FB560_3215</name>
</gene>
<dbReference type="PANTHER" id="PTHR30502">
    <property type="entry name" value="2-KETO-3-DEOXY-L-RHAMNONATE ALDOLASE"/>
    <property type="match status" value="1"/>
</dbReference>
<dbReference type="EMBL" id="VFOX01000002">
    <property type="protein sequence ID" value="TQL81739.1"/>
    <property type="molecule type" value="Genomic_DNA"/>
</dbReference>
<dbReference type="GO" id="GO:0046872">
    <property type="term" value="F:metal ion binding"/>
    <property type="evidence" value="ECO:0007669"/>
    <property type="project" value="UniProtKB-KW"/>
</dbReference>
<accession>A0A543BA70</accession>